<evidence type="ECO:0000313" key="1">
    <source>
        <dbReference type="EMBL" id="GAL75606.1"/>
    </source>
</evidence>
<dbReference type="Proteomes" id="UP000029647">
    <property type="component" value="Unassembled WGS sequence"/>
</dbReference>
<organism evidence="1 2">
    <name type="scientific">Nonlabens ulvanivorans</name>
    <name type="common">Persicivirga ulvanivorans</name>
    <dbReference type="NCBI Taxonomy" id="906888"/>
    <lineage>
        <taxon>Bacteria</taxon>
        <taxon>Pseudomonadati</taxon>
        <taxon>Bacteroidota</taxon>
        <taxon>Flavobacteriia</taxon>
        <taxon>Flavobacteriales</taxon>
        <taxon>Flavobacteriaceae</taxon>
        <taxon>Nonlabens</taxon>
    </lineage>
</organism>
<dbReference type="EMBL" id="BBNT01000006">
    <property type="protein sequence ID" value="GAL75606.1"/>
    <property type="molecule type" value="Genomic_DNA"/>
</dbReference>
<protein>
    <submittedName>
        <fullName evidence="1">Uncharacterized protein</fullName>
    </submittedName>
</protein>
<reference evidence="1 2" key="1">
    <citation type="journal article" date="2014" name="Genome Announc.">
        <title>Draft Genome Sequences of Marine Flavobacterium Nonlabens Strains NR17, NR24, NR27, NR32, NR33, and Ara13.</title>
        <authorList>
            <person name="Nakanishi M."/>
            <person name="Meirelles P."/>
            <person name="Suzuki R."/>
            <person name="Takatani N."/>
            <person name="Mino S."/>
            <person name="Suda W."/>
            <person name="Oshima K."/>
            <person name="Hattori M."/>
            <person name="Ohkuma M."/>
            <person name="Hosokawa M."/>
            <person name="Miyashita K."/>
            <person name="Thompson F.L."/>
            <person name="Niwa A."/>
            <person name="Sawabe T."/>
            <person name="Sawabe T."/>
        </authorList>
    </citation>
    <scope>NUCLEOTIDE SEQUENCE [LARGE SCALE GENOMIC DNA]</scope>
    <source>
        <strain evidence="2">JCM19275</strain>
    </source>
</reference>
<comment type="caution">
    <text evidence="1">The sequence shown here is derived from an EMBL/GenBank/DDBJ whole genome shotgun (WGS) entry which is preliminary data.</text>
</comment>
<dbReference type="AlphaFoldDB" id="A0A090WF65"/>
<sequence length="38" mass="4804">MVANYLYYQIISNYGNIKGDYFNHTYNYMRLTFFNHKW</sequence>
<gene>
    <name evidence="1" type="ORF">JCM19275_1489</name>
</gene>
<accession>A0A090WF65</accession>
<proteinExistence type="predicted"/>
<name>A0A090WF65_NONUL</name>
<evidence type="ECO:0000313" key="2">
    <source>
        <dbReference type="Proteomes" id="UP000029647"/>
    </source>
</evidence>